<protein>
    <submittedName>
        <fullName evidence="2">Uncharacterized protein</fullName>
    </submittedName>
</protein>
<dbReference type="EMBL" id="BGZK01000461">
    <property type="protein sequence ID" value="GBP44947.1"/>
    <property type="molecule type" value="Genomic_DNA"/>
</dbReference>
<dbReference type="Proteomes" id="UP000299102">
    <property type="component" value="Unassembled WGS sequence"/>
</dbReference>
<accession>A0A4C1W4E0</accession>
<dbReference type="AlphaFoldDB" id="A0A4C1W4E0"/>
<gene>
    <name evidence="2" type="ORF">EVAR_84438_1</name>
</gene>
<name>A0A4C1W4E0_EUMVA</name>
<reference evidence="2 3" key="1">
    <citation type="journal article" date="2019" name="Commun. Biol.">
        <title>The bagworm genome reveals a unique fibroin gene that provides high tensile strength.</title>
        <authorList>
            <person name="Kono N."/>
            <person name="Nakamura H."/>
            <person name="Ohtoshi R."/>
            <person name="Tomita M."/>
            <person name="Numata K."/>
            <person name="Arakawa K."/>
        </authorList>
    </citation>
    <scope>NUCLEOTIDE SEQUENCE [LARGE SCALE GENOMIC DNA]</scope>
</reference>
<evidence type="ECO:0000313" key="3">
    <source>
        <dbReference type="Proteomes" id="UP000299102"/>
    </source>
</evidence>
<feature type="region of interest" description="Disordered" evidence="1">
    <location>
        <begin position="59"/>
        <end position="90"/>
    </location>
</feature>
<comment type="caution">
    <text evidence="2">The sequence shown here is derived from an EMBL/GenBank/DDBJ whole genome shotgun (WGS) entry which is preliminary data.</text>
</comment>
<proteinExistence type="predicted"/>
<evidence type="ECO:0000256" key="1">
    <source>
        <dbReference type="SAM" id="MobiDB-lite"/>
    </source>
</evidence>
<sequence>MNNCFSNPTKYTRTCSKIADRMSVAKRNSQSYHYFGWWPTDGDDASALCVHTDGEIVPKSASRAESANPRQIERGPPLSAGGRRRGAAAAKPNAISIEPIAPLCLTGVLVALNEDS</sequence>
<organism evidence="2 3">
    <name type="scientific">Eumeta variegata</name>
    <name type="common">Bagworm moth</name>
    <name type="synonym">Eumeta japonica</name>
    <dbReference type="NCBI Taxonomy" id="151549"/>
    <lineage>
        <taxon>Eukaryota</taxon>
        <taxon>Metazoa</taxon>
        <taxon>Ecdysozoa</taxon>
        <taxon>Arthropoda</taxon>
        <taxon>Hexapoda</taxon>
        <taxon>Insecta</taxon>
        <taxon>Pterygota</taxon>
        <taxon>Neoptera</taxon>
        <taxon>Endopterygota</taxon>
        <taxon>Lepidoptera</taxon>
        <taxon>Glossata</taxon>
        <taxon>Ditrysia</taxon>
        <taxon>Tineoidea</taxon>
        <taxon>Psychidae</taxon>
        <taxon>Oiketicinae</taxon>
        <taxon>Eumeta</taxon>
    </lineage>
</organism>
<evidence type="ECO:0000313" key="2">
    <source>
        <dbReference type="EMBL" id="GBP44947.1"/>
    </source>
</evidence>
<keyword evidence="3" id="KW-1185">Reference proteome</keyword>